<dbReference type="PROSITE" id="PS51915">
    <property type="entry name" value="ZAD"/>
    <property type="match status" value="1"/>
</dbReference>
<keyword evidence="1" id="KW-0863">Zinc-finger</keyword>
<dbReference type="GO" id="GO:0005634">
    <property type="term" value="C:nucleus"/>
    <property type="evidence" value="ECO:0007669"/>
    <property type="project" value="InterPro"/>
</dbReference>
<evidence type="ECO:0000256" key="1">
    <source>
        <dbReference type="PROSITE-ProRule" id="PRU01263"/>
    </source>
</evidence>
<feature type="domain" description="ZAD" evidence="3">
    <location>
        <begin position="8"/>
        <end position="88"/>
    </location>
</feature>
<accession>A0A8D8UDC0</accession>
<dbReference type="SUPFAM" id="SSF57716">
    <property type="entry name" value="Glucocorticoid receptor-like (DNA-binding domain)"/>
    <property type="match status" value="1"/>
</dbReference>
<evidence type="ECO:0000259" key="3">
    <source>
        <dbReference type="PROSITE" id="PS51915"/>
    </source>
</evidence>
<dbReference type="AlphaFoldDB" id="A0A8D8UDC0"/>
<feature type="coiled-coil region" evidence="2">
    <location>
        <begin position="64"/>
        <end position="91"/>
    </location>
</feature>
<evidence type="ECO:0000256" key="2">
    <source>
        <dbReference type="SAM" id="Coils"/>
    </source>
</evidence>
<keyword evidence="1" id="KW-0479">Metal-binding</keyword>
<feature type="binding site" evidence="1">
    <location>
        <position position="13"/>
    </location>
    <ligand>
        <name>Zn(2+)</name>
        <dbReference type="ChEBI" id="CHEBI:29105"/>
    </ligand>
</feature>
<feature type="binding site" evidence="1">
    <location>
        <position position="61"/>
    </location>
    <ligand>
        <name>Zn(2+)</name>
        <dbReference type="ChEBI" id="CHEBI:29105"/>
    </ligand>
</feature>
<keyword evidence="1" id="KW-0862">Zinc</keyword>
<sequence>MSRGSKSSTCLLCDASTQSSRNTFAIFTQPVSTSDRKLVQVLSSVLNVDLKENSIHSVVICKKCYKVCNEVDEIQDRLEELKKDLVANYEKTLRSQKRR</sequence>
<dbReference type="EMBL" id="HBUF01340535">
    <property type="protein sequence ID" value="CAG6702562.1"/>
    <property type="molecule type" value="Transcribed_RNA"/>
</dbReference>
<dbReference type="InterPro" id="IPR012934">
    <property type="entry name" value="Znf_AD"/>
</dbReference>
<evidence type="ECO:0000313" key="4">
    <source>
        <dbReference type="EMBL" id="CAG6702562.1"/>
    </source>
</evidence>
<dbReference type="Gene3D" id="3.40.1800.20">
    <property type="match status" value="1"/>
</dbReference>
<protein>
    <recommendedName>
        <fullName evidence="3">ZAD domain-containing protein</fullName>
    </recommendedName>
</protein>
<feature type="binding site" evidence="1">
    <location>
        <position position="64"/>
    </location>
    <ligand>
        <name>Zn(2+)</name>
        <dbReference type="ChEBI" id="CHEBI:29105"/>
    </ligand>
</feature>
<feature type="binding site" evidence="1">
    <location>
        <position position="10"/>
    </location>
    <ligand>
        <name>Zn(2+)</name>
        <dbReference type="ChEBI" id="CHEBI:29105"/>
    </ligand>
</feature>
<keyword evidence="2" id="KW-0175">Coiled coil</keyword>
<reference evidence="4" key="1">
    <citation type="submission" date="2021-05" db="EMBL/GenBank/DDBJ databases">
        <authorList>
            <person name="Alioto T."/>
            <person name="Alioto T."/>
            <person name="Gomez Garrido J."/>
        </authorList>
    </citation>
    <scope>NUCLEOTIDE SEQUENCE</scope>
</reference>
<dbReference type="GO" id="GO:0008270">
    <property type="term" value="F:zinc ion binding"/>
    <property type="evidence" value="ECO:0007669"/>
    <property type="project" value="UniProtKB-UniRule"/>
</dbReference>
<organism evidence="4">
    <name type="scientific">Cacopsylla melanoneura</name>
    <dbReference type="NCBI Taxonomy" id="428564"/>
    <lineage>
        <taxon>Eukaryota</taxon>
        <taxon>Metazoa</taxon>
        <taxon>Ecdysozoa</taxon>
        <taxon>Arthropoda</taxon>
        <taxon>Hexapoda</taxon>
        <taxon>Insecta</taxon>
        <taxon>Pterygota</taxon>
        <taxon>Neoptera</taxon>
        <taxon>Paraneoptera</taxon>
        <taxon>Hemiptera</taxon>
        <taxon>Sternorrhyncha</taxon>
        <taxon>Psylloidea</taxon>
        <taxon>Psyllidae</taxon>
        <taxon>Psyllinae</taxon>
        <taxon>Cacopsylla</taxon>
    </lineage>
</organism>
<dbReference type="EMBL" id="HBUF01340542">
    <property type="protein sequence ID" value="CAG6702584.1"/>
    <property type="molecule type" value="Transcribed_RNA"/>
</dbReference>
<proteinExistence type="predicted"/>
<name>A0A8D8UDC0_9HEMI</name>